<dbReference type="PANTHER" id="PTHR43861">
    <property type="entry name" value="TRANS-ACONITATE 2-METHYLTRANSFERASE-RELATED"/>
    <property type="match status" value="1"/>
</dbReference>
<sequence>MSNELSYVRGAYDRWAAVYDHDGNPLQGLEEPVVRAAVGDMRGLAVLDLGCGTGWHALWLSAAGATVTAVDFSEGMLAEARRKPGAEAVRFVSHDLHRPLPFAAEFDLVVSGLVLEHLRELDPFFAEIRRVLKPGGRAVVSAMHPAMCLRGTQARFTDPVSGEKVQPGSLPQSVGAFVMAAVRAGFHLSAIEERAPDAAFAESYPRAAQSVGWPMLFVMSLAT</sequence>
<dbReference type="CDD" id="cd02440">
    <property type="entry name" value="AdoMet_MTases"/>
    <property type="match status" value="1"/>
</dbReference>
<keyword evidence="2" id="KW-0489">Methyltransferase</keyword>
<dbReference type="SUPFAM" id="SSF53335">
    <property type="entry name" value="S-adenosyl-L-methionine-dependent methyltransferases"/>
    <property type="match status" value="1"/>
</dbReference>
<gene>
    <name evidence="2" type="ORF">ENQ76_09530</name>
</gene>
<dbReference type="GO" id="GO:0008757">
    <property type="term" value="F:S-adenosylmethionine-dependent methyltransferase activity"/>
    <property type="evidence" value="ECO:0007669"/>
    <property type="project" value="InterPro"/>
</dbReference>
<dbReference type="InterPro" id="IPR013216">
    <property type="entry name" value="Methyltransf_11"/>
</dbReference>
<dbReference type="PANTHER" id="PTHR43861:SF1">
    <property type="entry name" value="TRANS-ACONITATE 2-METHYLTRANSFERASE"/>
    <property type="match status" value="1"/>
</dbReference>
<dbReference type="Pfam" id="PF08241">
    <property type="entry name" value="Methyltransf_11"/>
    <property type="match status" value="1"/>
</dbReference>
<evidence type="ECO:0000313" key="2">
    <source>
        <dbReference type="EMBL" id="HEN15692.1"/>
    </source>
</evidence>
<keyword evidence="2" id="KW-0808">Transferase</keyword>
<comment type="caution">
    <text evidence="2">The sequence shown here is derived from an EMBL/GenBank/DDBJ whole genome shotgun (WGS) entry which is preliminary data.</text>
</comment>
<accession>A0A7C2P1B0</accession>
<evidence type="ECO:0000259" key="1">
    <source>
        <dbReference type="Pfam" id="PF08241"/>
    </source>
</evidence>
<reference evidence="2" key="1">
    <citation type="journal article" date="2020" name="mSystems">
        <title>Genome- and Community-Level Interaction Insights into Carbon Utilization and Element Cycling Functions of Hydrothermarchaeota in Hydrothermal Sediment.</title>
        <authorList>
            <person name="Zhou Z."/>
            <person name="Liu Y."/>
            <person name="Xu W."/>
            <person name="Pan J."/>
            <person name="Luo Z.H."/>
            <person name="Li M."/>
        </authorList>
    </citation>
    <scope>NUCLEOTIDE SEQUENCE [LARGE SCALE GENOMIC DNA]</scope>
    <source>
        <strain evidence="2">SpSt-339</strain>
    </source>
</reference>
<dbReference type="Gene3D" id="3.40.50.150">
    <property type="entry name" value="Vaccinia Virus protein VP39"/>
    <property type="match status" value="1"/>
</dbReference>
<feature type="domain" description="Methyltransferase type 11" evidence="1">
    <location>
        <begin position="47"/>
        <end position="139"/>
    </location>
</feature>
<protein>
    <submittedName>
        <fullName evidence="2">Class I SAM-dependent methyltransferase</fullName>
    </submittedName>
</protein>
<dbReference type="InterPro" id="IPR029063">
    <property type="entry name" value="SAM-dependent_MTases_sf"/>
</dbReference>
<dbReference type="EMBL" id="DSOK01000268">
    <property type="protein sequence ID" value="HEN15692.1"/>
    <property type="molecule type" value="Genomic_DNA"/>
</dbReference>
<name>A0A7C2P1B0_9PLAN</name>
<organism evidence="2">
    <name type="scientific">Schlesneria paludicola</name>
    <dbReference type="NCBI Taxonomy" id="360056"/>
    <lineage>
        <taxon>Bacteria</taxon>
        <taxon>Pseudomonadati</taxon>
        <taxon>Planctomycetota</taxon>
        <taxon>Planctomycetia</taxon>
        <taxon>Planctomycetales</taxon>
        <taxon>Planctomycetaceae</taxon>
        <taxon>Schlesneria</taxon>
    </lineage>
</organism>
<dbReference type="GO" id="GO:0032259">
    <property type="term" value="P:methylation"/>
    <property type="evidence" value="ECO:0007669"/>
    <property type="project" value="UniProtKB-KW"/>
</dbReference>
<proteinExistence type="predicted"/>
<dbReference type="AlphaFoldDB" id="A0A7C2P1B0"/>